<reference evidence="6 7" key="1">
    <citation type="journal article" date="2017" name="Int. J. Syst. Evol. Microbiol.">
        <title>Rouxiella badensis sp. nov. and Rouxiella silvae sp. nov. isolated from peat bog soil in Germany and emendation of the genus description.</title>
        <authorList>
            <person name="Le Fleche-Mateos A."/>
            <person name="Kugler J.H."/>
            <person name="Hansen S.H."/>
            <person name="Syldatk C."/>
            <person name="Hausmann R."/>
            <person name="Lomprez F."/>
            <person name="Vandenbogaert M."/>
            <person name="Manuguerra J.C."/>
            <person name="Grimont P.A."/>
        </authorList>
    </citation>
    <scope>NUCLEOTIDE SEQUENCE [LARGE SCALE GENOMIC DNA]</scope>
    <source>
        <strain evidence="6 7">DSM 100043</strain>
    </source>
</reference>
<feature type="domain" description="CENP-V/GFA" evidence="5">
    <location>
        <begin position="2"/>
        <end position="117"/>
    </location>
</feature>
<keyword evidence="7" id="KW-1185">Reference proteome</keyword>
<sequence length="142" mass="15611">MLSGSCLCGEVTFSLAVSPKFFYRCHCSLCRKQSGIGHNLATLVRAADFSWQSGEEAIASWIKPTGYRNDFCKPCGSSVPNLLRNLPYIWLPLGLLDDAISPLCIGDYCADDAMPWDDIPAETRHAQATESVRALLDKLEVP</sequence>
<keyword evidence="4" id="KW-0456">Lyase</keyword>
<dbReference type="Proteomes" id="UP000192536">
    <property type="component" value="Unassembled WGS sequence"/>
</dbReference>
<dbReference type="STRING" id="1646377.BS640_14275"/>
<organism evidence="6 7">
    <name type="scientific">Rouxiella badensis</name>
    <dbReference type="NCBI Taxonomy" id="1646377"/>
    <lineage>
        <taxon>Bacteria</taxon>
        <taxon>Pseudomonadati</taxon>
        <taxon>Pseudomonadota</taxon>
        <taxon>Gammaproteobacteria</taxon>
        <taxon>Enterobacterales</taxon>
        <taxon>Yersiniaceae</taxon>
        <taxon>Rouxiella</taxon>
    </lineage>
</organism>
<comment type="caution">
    <text evidence="6">The sequence shown here is derived from an EMBL/GenBank/DDBJ whole genome shotgun (WGS) entry which is preliminary data.</text>
</comment>
<dbReference type="Gene3D" id="3.90.1590.10">
    <property type="entry name" value="glutathione-dependent formaldehyde- activating enzyme (gfa)"/>
    <property type="match status" value="1"/>
</dbReference>
<dbReference type="Pfam" id="PF04828">
    <property type="entry name" value="GFA"/>
    <property type="match status" value="1"/>
</dbReference>
<dbReference type="PANTHER" id="PTHR33337">
    <property type="entry name" value="GFA DOMAIN-CONTAINING PROTEIN"/>
    <property type="match status" value="1"/>
</dbReference>
<gene>
    <name evidence="6" type="ORF">BS640_14275</name>
</gene>
<dbReference type="AlphaFoldDB" id="A0A1X0WDL4"/>
<accession>A0A1X0WDL4</accession>
<dbReference type="RefSeq" id="WP_084912796.1">
    <property type="nucleotide sequence ID" value="NZ_MRWE01000023.1"/>
</dbReference>
<dbReference type="PANTHER" id="PTHR33337:SF40">
    <property type="entry name" value="CENP-V_GFA DOMAIN-CONTAINING PROTEIN-RELATED"/>
    <property type="match status" value="1"/>
</dbReference>
<dbReference type="GO" id="GO:0016846">
    <property type="term" value="F:carbon-sulfur lyase activity"/>
    <property type="evidence" value="ECO:0007669"/>
    <property type="project" value="InterPro"/>
</dbReference>
<evidence type="ECO:0000313" key="6">
    <source>
        <dbReference type="EMBL" id="ORJ24825.1"/>
    </source>
</evidence>
<dbReference type="PROSITE" id="PS51891">
    <property type="entry name" value="CENP_V_GFA"/>
    <property type="match status" value="1"/>
</dbReference>
<protein>
    <submittedName>
        <fullName evidence="6">S-(Hydroxymethyl)glutathione synthase</fullName>
    </submittedName>
</protein>
<dbReference type="GO" id="GO:0046872">
    <property type="term" value="F:metal ion binding"/>
    <property type="evidence" value="ECO:0007669"/>
    <property type="project" value="UniProtKB-KW"/>
</dbReference>
<comment type="similarity">
    <text evidence="1">Belongs to the Gfa family.</text>
</comment>
<keyword evidence="3" id="KW-0862">Zinc</keyword>
<dbReference type="InterPro" id="IPR011057">
    <property type="entry name" value="Mss4-like_sf"/>
</dbReference>
<proteinExistence type="inferred from homology"/>
<name>A0A1X0WDL4_9GAMM</name>
<dbReference type="InterPro" id="IPR006913">
    <property type="entry name" value="CENP-V/GFA"/>
</dbReference>
<evidence type="ECO:0000259" key="5">
    <source>
        <dbReference type="PROSITE" id="PS51891"/>
    </source>
</evidence>
<dbReference type="SUPFAM" id="SSF51316">
    <property type="entry name" value="Mss4-like"/>
    <property type="match status" value="1"/>
</dbReference>
<keyword evidence="2" id="KW-0479">Metal-binding</keyword>
<evidence type="ECO:0000313" key="7">
    <source>
        <dbReference type="Proteomes" id="UP000192536"/>
    </source>
</evidence>
<evidence type="ECO:0000256" key="2">
    <source>
        <dbReference type="ARBA" id="ARBA00022723"/>
    </source>
</evidence>
<evidence type="ECO:0000256" key="4">
    <source>
        <dbReference type="ARBA" id="ARBA00023239"/>
    </source>
</evidence>
<dbReference type="EMBL" id="MRWE01000023">
    <property type="protein sequence ID" value="ORJ24825.1"/>
    <property type="molecule type" value="Genomic_DNA"/>
</dbReference>
<evidence type="ECO:0000256" key="3">
    <source>
        <dbReference type="ARBA" id="ARBA00022833"/>
    </source>
</evidence>
<evidence type="ECO:0000256" key="1">
    <source>
        <dbReference type="ARBA" id="ARBA00005495"/>
    </source>
</evidence>